<evidence type="ECO:0000256" key="1">
    <source>
        <dbReference type="SAM" id="MobiDB-lite"/>
    </source>
</evidence>
<gene>
    <name evidence="2" type="ORF">K432DRAFT_396963</name>
</gene>
<protein>
    <submittedName>
        <fullName evidence="2">Uncharacterized protein</fullName>
    </submittedName>
</protein>
<feature type="compositionally biased region" description="Acidic residues" evidence="1">
    <location>
        <begin position="235"/>
        <end position="246"/>
    </location>
</feature>
<evidence type="ECO:0000313" key="3">
    <source>
        <dbReference type="Proteomes" id="UP000250266"/>
    </source>
</evidence>
<sequence length="262" mass="28907">MIDGHVEDRVITWFDQRYAAGDGQFQFSYGPGNTWVACTSAGGYWSGGDISDTIELQTKDFWPVKATLGISGSYVLVDADGRRKWDLKGKYDNLDNILLNTTLGIEAVALNPYEEGQFFIRFQSGGWRAWLHASNLDEVSKAMNEAFEYEAQIMQMRNNALLEQARTMAEIASRNLAAPGLTPSVRIHTSTISDPQRMRQALNEQQQESASDGEAAHATTPNLTPDVGFEPANNPDDDFEHIDDVDPTPLPPPAPIIGLLST</sequence>
<dbReference type="EMBL" id="KV745273">
    <property type="protein sequence ID" value="OCK75796.1"/>
    <property type="molecule type" value="Genomic_DNA"/>
</dbReference>
<name>A0A8E2E1S3_9PEZI</name>
<organism evidence="2 3">
    <name type="scientific">Lepidopterella palustris CBS 459.81</name>
    <dbReference type="NCBI Taxonomy" id="1314670"/>
    <lineage>
        <taxon>Eukaryota</taxon>
        <taxon>Fungi</taxon>
        <taxon>Dikarya</taxon>
        <taxon>Ascomycota</taxon>
        <taxon>Pezizomycotina</taxon>
        <taxon>Dothideomycetes</taxon>
        <taxon>Pleosporomycetidae</taxon>
        <taxon>Mytilinidiales</taxon>
        <taxon>Argynnaceae</taxon>
        <taxon>Lepidopterella</taxon>
    </lineage>
</organism>
<feature type="region of interest" description="Disordered" evidence="1">
    <location>
        <begin position="197"/>
        <end position="262"/>
    </location>
</feature>
<evidence type="ECO:0000313" key="2">
    <source>
        <dbReference type="EMBL" id="OCK75796.1"/>
    </source>
</evidence>
<dbReference type="Proteomes" id="UP000250266">
    <property type="component" value="Unassembled WGS sequence"/>
</dbReference>
<keyword evidence="3" id="KW-1185">Reference proteome</keyword>
<accession>A0A8E2E1S3</accession>
<reference evidence="2 3" key="1">
    <citation type="journal article" date="2016" name="Nat. Commun.">
        <title>Ectomycorrhizal ecology is imprinted in the genome of the dominant symbiotic fungus Cenococcum geophilum.</title>
        <authorList>
            <consortium name="DOE Joint Genome Institute"/>
            <person name="Peter M."/>
            <person name="Kohler A."/>
            <person name="Ohm R.A."/>
            <person name="Kuo A."/>
            <person name="Krutzmann J."/>
            <person name="Morin E."/>
            <person name="Arend M."/>
            <person name="Barry K.W."/>
            <person name="Binder M."/>
            <person name="Choi C."/>
            <person name="Clum A."/>
            <person name="Copeland A."/>
            <person name="Grisel N."/>
            <person name="Haridas S."/>
            <person name="Kipfer T."/>
            <person name="LaButti K."/>
            <person name="Lindquist E."/>
            <person name="Lipzen A."/>
            <person name="Maire R."/>
            <person name="Meier B."/>
            <person name="Mihaltcheva S."/>
            <person name="Molinier V."/>
            <person name="Murat C."/>
            <person name="Poggeler S."/>
            <person name="Quandt C.A."/>
            <person name="Sperisen C."/>
            <person name="Tritt A."/>
            <person name="Tisserant E."/>
            <person name="Crous P.W."/>
            <person name="Henrissat B."/>
            <person name="Nehls U."/>
            <person name="Egli S."/>
            <person name="Spatafora J.W."/>
            <person name="Grigoriev I.V."/>
            <person name="Martin F.M."/>
        </authorList>
    </citation>
    <scope>NUCLEOTIDE SEQUENCE [LARGE SCALE GENOMIC DNA]</scope>
    <source>
        <strain evidence="2 3">CBS 459.81</strain>
    </source>
</reference>
<proteinExistence type="predicted"/>
<dbReference type="AlphaFoldDB" id="A0A8E2E1S3"/>